<dbReference type="InParanoid" id="A0A401GLT2"/>
<dbReference type="Proteomes" id="UP000287166">
    <property type="component" value="Unassembled WGS sequence"/>
</dbReference>
<gene>
    <name evidence="1" type="ORF">SCP_0501920</name>
</gene>
<keyword evidence="2" id="KW-1185">Reference proteome</keyword>
<dbReference type="EMBL" id="BFAD01000005">
    <property type="protein sequence ID" value="GBE83145.1"/>
    <property type="molecule type" value="Genomic_DNA"/>
</dbReference>
<name>A0A401GLT2_9APHY</name>
<dbReference type="RefSeq" id="XP_027614058.1">
    <property type="nucleotide sequence ID" value="XM_027758257.1"/>
</dbReference>
<sequence length="293" mass="32646">MQADECILFFAIAPPTFSPASASQPPEPVIHLIKMSDLSPMPLTDQIAGVLELMFCQKLHLATHAAHSAPSIEVPPSMPSTLLLECNGIADALVKVILRLQWDIDRYCDSLSIQPTGQNEVLEAELERKWPPPFGESEIRIDQPTTLVDMHRRILAWILPRVLILDRQMKMLQATRALHPAIAASKPSSTTASWRHNPLYFLPPEECAQFPAGSLCLSPGWFQQVREHMESGRLETSASLKLEGGRRWLRDIHDSSTLLGAILAVIHPTLYAAGCQYLGLIQQDPELREMVLN</sequence>
<proteinExistence type="predicted"/>
<evidence type="ECO:0000313" key="1">
    <source>
        <dbReference type="EMBL" id="GBE83145.1"/>
    </source>
</evidence>
<comment type="caution">
    <text evidence="1">The sequence shown here is derived from an EMBL/GenBank/DDBJ whole genome shotgun (WGS) entry which is preliminary data.</text>
</comment>
<dbReference type="GeneID" id="38780062"/>
<dbReference type="OrthoDB" id="2802946at2759"/>
<organism evidence="1 2">
    <name type="scientific">Sparassis crispa</name>
    <dbReference type="NCBI Taxonomy" id="139825"/>
    <lineage>
        <taxon>Eukaryota</taxon>
        <taxon>Fungi</taxon>
        <taxon>Dikarya</taxon>
        <taxon>Basidiomycota</taxon>
        <taxon>Agaricomycotina</taxon>
        <taxon>Agaricomycetes</taxon>
        <taxon>Polyporales</taxon>
        <taxon>Sparassidaceae</taxon>
        <taxon>Sparassis</taxon>
    </lineage>
</organism>
<evidence type="ECO:0000313" key="2">
    <source>
        <dbReference type="Proteomes" id="UP000287166"/>
    </source>
</evidence>
<accession>A0A401GLT2</accession>
<protein>
    <submittedName>
        <fullName evidence="1">Uncharacterized protein</fullName>
    </submittedName>
</protein>
<reference evidence="1 2" key="1">
    <citation type="journal article" date="2018" name="Sci. Rep.">
        <title>Genome sequence of the cauliflower mushroom Sparassis crispa (Hanabiratake) and its association with beneficial usage.</title>
        <authorList>
            <person name="Kiyama R."/>
            <person name="Furutani Y."/>
            <person name="Kawaguchi K."/>
            <person name="Nakanishi T."/>
        </authorList>
    </citation>
    <scope>NUCLEOTIDE SEQUENCE [LARGE SCALE GENOMIC DNA]</scope>
</reference>
<dbReference type="AlphaFoldDB" id="A0A401GLT2"/>